<feature type="transmembrane region" description="Helical" evidence="1">
    <location>
        <begin position="27"/>
        <end position="50"/>
    </location>
</feature>
<dbReference type="RefSeq" id="WP_149473496.1">
    <property type="nucleotide sequence ID" value="NZ_JAGGMB010000023.1"/>
</dbReference>
<evidence type="ECO:0000256" key="1">
    <source>
        <dbReference type="SAM" id="Phobius"/>
    </source>
</evidence>
<organism evidence="2 3">
    <name type="scientific">Oceanobacillus polygoni</name>
    <dbReference type="NCBI Taxonomy" id="1235259"/>
    <lineage>
        <taxon>Bacteria</taxon>
        <taxon>Bacillati</taxon>
        <taxon>Bacillota</taxon>
        <taxon>Bacilli</taxon>
        <taxon>Bacillales</taxon>
        <taxon>Bacillaceae</taxon>
        <taxon>Oceanobacillus</taxon>
    </lineage>
</organism>
<dbReference type="OrthoDB" id="2973293at2"/>
<protein>
    <submittedName>
        <fullName evidence="2">Uncharacterized protein</fullName>
    </submittedName>
</protein>
<dbReference type="Proteomes" id="UP001138793">
    <property type="component" value="Unassembled WGS sequence"/>
</dbReference>
<dbReference type="EMBL" id="JAGGMB010000023">
    <property type="protein sequence ID" value="MBP2079915.1"/>
    <property type="molecule type" value="Genomic_DNA"/>
</dbReference>
<accession>A0A9X1CJN1</accession>
<keyword evidence="1" id="KW-0472">Membrane</keyword>
<keyword evidence="3" id="KW-1185">Reference proteome</keyword>
<sequence>MGRPLAVYLIGMINYRWNKAAWKYQSWLRWVLIGLVSFTHGAVCSYYLLLRFLIFRSRHRQIVMGDYIEVKVLT</sequence>
<name>A0A9X1CJN1_9BACI</name>
<comment type="caution">
    <text evidence="2">The sequence shown here is derived from an EMBL/GenBank/DDBJ whole genome shotgun (WGS) entry which is preliminary data.</text>
</comment>
<proteinExistence type="predicted"/>
<reference evidence="2" key="1">
    <citation type="submission" date="2021-03" db="EMBL/GenBank/DDBJ databases">
        <title>Genomic Encyclopedia of Type Strains, Phase IV (KMG-IV): sequencing the most valuable type-strain genomes for metagenomic binning, comparative biology and taxonomic classification.</title>
        <authorList>
            <person name="Goeker M."/>
        </authorList>
    </citation>
    <scope>NUCLEOTIDE SEQUENCE</scope>
    <source>
        <strain evidence="2">DSM 107338</strain>
    </source>
</reference>
<dbReference type="AlphaFoldDB" id="A0A9X1CJN1"/>
<evidence type="ECO:0000313" key="2">
    <source>
        <dbReference type="EMBL" id="MBP2079915.1"/>
    </source>
</evidence>
<evidence type="ECO:0000313" key="3">
    <source>
        <dbReference type="Proteomes" id="UP001138793"/>
    </source>
</evidence>
<keyword evidence="1" id="KW-0812">Transmembrane</keyword>
<keyword evidence="1" id="KW-1133">Transmembrane helix</keyword>
<gene>
    <name evidence="2" type="ORF">J2Z64_004222</name>
</gene>